<dbReference type="InterPro" id="IPR021247">
    <property type="entry name" value="DUF2785"/>
</dbReference>
<keyword evidence="2" id="KW-1185">Reference proteome</keyword>
<dbReference type="RefSeq" id="WP_203910617.1">
    <property type="nucleotide sequence ID" value="NZ_BONY01000030.1"/>
</dbReference>
<evidence type="ECO:0000313" key="1">
    <source>
        <dbReference type="EMBL" id="GIH06808.1"/>
    </source>
</evidence>
<evidence type="ECO:0008006" key="3">
    <source>
        <dbReference type="Google" id="ProtNLM"/>
    </source>
</evidence>
<name>A0A8J3VID3_9ACTN</name>
<comment type="caution">
    <text evidence="1">The sequence shown here is derived from an EMBL/GenBank/DDBJ whole genome shotgun (WGS) entry which is preliminary data.</text>
</comment>
<proteinExistence type="predicted"/>
<protein>
    <recommendedName>
        <fullName evidence="3">DUF2785 domain-containing protein</fullName>
    </recommendedName>
</protein>
<dbReference type="AlphaFoldDB" id="A0A8J3VID3"/>
<evidence type="ECO:0000313" key="2">
    <source>
        <dbReference type="Proteomes" id="UP000612899"/>
    </source>
</evidence>
<dbReference type="EMBL" id="BONY01000030">
    <property type="protein sequence ID" value="GIH06808.1"/>
    <property type="molecule type" value="Genomic_DNA"/>
</dbReference>
<gene>
    <name evidence="1" type="ORF">Rhe02_48750</name>
</gene>
<sequence length="260" mass="28321">MTTYTLDDLCSMLTSPDPVVRDETAYAQLWERIGAGEADGRLRAVGDRQAGQLAHPEIQARTFAPLILVAVLLRDEVIGELDAATVNEWRSAFADWYPHEKDLRGYDAKLGWLHAVAHGADAVEAFGRSRHLGRTELSELLEVVSARLTAPTGYLFAHGEDDRVSSAVTAVLLREELTAQDVAQWLASIEAALKAMEPGPFPAAKSNTIRTLNSLYVACHRGVRLYGRPGQDRPAAKPPHEAAILDGLAGCLRTANRYLG</sequence>
<dbReference type="Proteomes" id="UP000612899">
    <property type="component" value="Unassembled WGS sequence"/>
</dbReference>
<accession>A0A8J3VID3</accession>
<organism evidence="1 2">
    <name type="scientific">Rhizocola hellebori</name>
    <dbReference type="NCBI Taxonomy" id="1392758"/>
    <lineage>
        <taxon>Bacteria</taxon>
        <taxon>Bacillati</taxon>
        <taxon>Actinomycetota</taxon>
        <taxon>Actinomycetes</taxon>
        <taxon>Micromonosporales</taxon>
        <taxon>Micromonosporaceae</taxon>
        <taxon>Rhizocola</taxon>
    </lineage>
</organism>
<reference evidence="1" key="1">
    <citation type="submission" date="2021-01" db="EMBL/GenBank/DDBJ databases">
        <title>Whole genome shotgun sequence of Rhizocola hellebori NBRC 109834.</title>
        <authorList>
            <person name="Komaki H."/>
            <person name="Tamura T."/>
        </authorList>
    </citation>
    <scope>NUCLEOTIDE SEQUENCE</scope>
    <source>
        <strain evidence="1">NBRC 109834</strain>
    </source>
</reference>
<dbReference type="Pfam" id="PF10978">
    <property type="entry name" value="DUF2785"/>
    <property type="match status" value="1"/>
</dbReference>